<keyword evidence="3" id="KW-1185">Reference proteome</keyword>
<organism evidence="2 3">
    <name type="scientific">Aegilops tauschii subsp. strangulata</name>
    <name type="common">Goatgrass</name>
    <dbReference type="NCBI Taxonomy" id="200361"/>
    <lineage>
        <taxon>Eukaryota</taxon>
        <taxon>Viridiplantae</taxon>
        <taxon>Streptophyta</taxon>
        <taxon>Embryophyta</taxon>
        <taxon>Tracheophyta</taxon>
        <taxon>Spermatophyta</taxon>
        <taxon>Magnoliopsida</taxon>
        <taxon>Liliopsida</taxon>
        <taxon>Poales</taxon>
        <taxon>Poaceae</taxon>
        <taxon>BOP clade</taxon>
        <taxon>Pooideae</taxon>
        <taxon>Triticodae</taxon>
        <taxon>Triticeae</taxon>
        <taxon>Triticinae</taxon>
        <taxon>Aegilops</taxon>
    </lineage>
</organism>
<dbReference type="AlphaFoldDB" id="A0A453QNA3"/>
<evidence type="ECO:0000313" key="3">
    <source>
        <dbReference type="Proteomes" id="UP000015105"/>
    </source>
</evidence>
<reference evidence="2" key="3">
    <citation type="journal article" date="2017" name="Nature">
        <title>Genome sequence of the progenitor of the wheat D genome Aegilops tauschii.</title>
        <authorList>
            <person name="Luo M.C."/>
            <person name="Gu Y.Q."/>
            <person name="Puiu D."/>
            <person name="Wang H."/>
            <person name="Twardziok S.O."/>
            <person name="Deal K.R."/>
            <person name="Huo N."/>
            <person name="Zhu T."/>
            <person name="Wang L."/>
            <person name="Wang Y."/>
            <person name="McGuire P.E."/>
            <person name="Liu S."/>
            <person name="Long H."/>
            <person name="Ramasamy R.K."/>
            <person name="Rodriguez J.C."/>
            <person name="Van S.L."/>
            <person name="Yuan L."/>
            <person name="Wang Z."/>
            <person name="Xia Z."/>
            <person name="Xiao L."/>
            <person name="Anderson O.D."/>
            <person name="Ouyang S."/>
            <person name="Liang Y."/>
            <person name="Zimin A.V."/>
            <person name="Pertea G."/>
            <person name="Qi P."/>
            <person name="Bennetzen J.L."/>
            <person name="Dai X."/>
            <person name="Dawson M.W."/>
            <person name="Muller H.G."/>
            <person name="Kugler K."/>
            <person name="Rivarola-Duarte L."/>
            <person name="Spannagl M."/>
            <person name="Mayer K.F.X."/>
            <person name="Lu F.H."/>
            <person name="Bevan M.W."/>
            <person name="Leroy P."/>
            <person name="Li P."/>
            <person name="You F.M."/>
            <person name="Sun Q."/>
            <person name="Liu Z."/>
            <person name="Lyons E."/>
            <person name="Wicker T."/>
            <person name="Salzberg S.L."/>
            <person name="Devos K.M."/>
            <person name="Dvorak J."/>
        </authorList>
    </citation>
    <scope>NUCLEOTIDE SEQUENCE [LARGE SCALE GENOMIC DNA]</scope>
    <source>
        <strain evidence="2">cv. AL8/78</strain>
    </source>
</reference>
<accession>A0A453QNA3</accession>
<evidence type="ECO:0000256" key="1">
    <source>
        <dbReference type="SAM" id="MobiDB-lite"/>
    </source>
</evidence>
<dbReference type="EnsemblPlants" id="AET7Gv20243500.2">
    <property type="protein sequence ID" value="AET7Gv20243500.2"/>
    <property type="gene ID" value="AET7Gv20243500"/>
</dbReference>
<protein>
    <submittedName>
        <fullName evidence="2">Uncharacterized protein</fullName>
    </submittedName>
</protein>
<proteinExistence type="predicted"/>
<feature type="compositionally biased region" description="Polar residues" evidence="1">
    <location>
        <begin position="1"/>
        <end position="16"/>
    </location>
</feature>
<feature type="region of interest" description="Disordered" evidence="1">
    <location>
        <begin position="1"/>
        <end position="27"/>
    </location>
</feature>
<reference evidence="2" key="4">
    <citation type="submission" date="2019-03" db="UniProtKB">
        <authorList>
            <consortium name="EnsemblPlants"/>
        </authorList>
    </citation>
    <scope>IDENTIFICATION</scope>
</reference>
<dbReference type="Proteomes" id="UP000015105">
    <property type="component" value="Chromosome 7D"/>
</dbReference>
<evidence type="ECO:0000313" key="2">
    <source>
        <dbReference type="EnsemblPlants" id="AET7Gv20243500.2"/>
    </source>
</evidence>
<name>A0A453QNA3_AEGTS</name>
<dbReference type="Gramene" id="AET7Gv20243500.2">
    <property type="protein sequence ID" value="AET7Gv20243500.2"/>
    <property type="gene ID" value="AET7Gv20243500"/>
</dbReference>
<reference evidence="3" key="2">
    <citation type="journal article" date="2017" name="Nat. Plants">
        <title>The Aegilops tauschii genome reveals multiple impacts of transposons.</title>
        <authorList>
            <person name="Zhao G."/>
            <person name="Zou C."/>
            <person name="Li K."/>
            <person name="Wang K."/>
            <person name="Li T."/>
            <person name="Gao L."/>
            <person name="Zhang X."/>
            <person name="Wang H."/>
            <person name="Yang Z."/>
            <person name="Liu X."/>
            <person name="Jiang W."/>
            <person name="Mao L."/>
            <person name="Kong X."/>
            <person name="Jiao Y."/>
            <person name="Jia J."/>
        </authorList>
    </citation>
    <scope>NUCLEOTIDE SEQUENCE [LARGE SCALE GENOMIC DNA]</scope>
    <source>
        <strain evidence="3">cv. AL8/78</strain>
    </source>
</reference>
<reference evidence="3" key="1">
    <citation type="journal article" date="2014" name="Science">
        <title>Ancient hybridizations among the ancestral genomes of bread wheat.</title>
        <authorList>
            <consortium name="International Wheat Genome Sequencing Consortium,"/>
            <person name="Marcussen T."/>
            <person name="Sandve S.R."/>
            <person name="Heier L."/>
            <person name="Spannagl M."/>
            <person name="Pfeifer M."/>
            <person name="Jakobsen K.S."/>
            <person name="Wulff B.B."/>
            <person name="Steuernagel B."/>
            <person name="Mayer K.F."/>
            <person name="Olsen O.A."/>
        </authorList>
    </citation>
    <scope>NUCLEOTIDE SEQUENCE [LARGE SCALE GENOMIC DNA]</scope>
    <source>
        <strain evidence="3">cv. AL8/78</strain>
    </source>
</reference>
<reference evidence="2" key="5">
    <citation type="journal article" date="2021" name="G3 (Bethesda)">
        <title>Aegilops tauschii genome assembly Aet v5.0 features greater sequence contiguity and improved annotation.</title>
        <authorList>
            <person name="Wang L."/>
            <person name="Zhu T."/>
            <person name="Rodriguez J.C."/>
            <person name="Deal K.R."/>
            <person name="Dubcovsky J."/>
            <person name="McGuire P.E."/>
            <person name="Lux T."/>
            <person name="Spannagl M."/>
            <person name="Mayer K.F.X."/>
            <person name="Baldrich P."/>
            <person name="Meyers B.C."/>
            <person name="Huo N."/>
            <person name="Gu Y.Q."/>
            <person name="Zhou H."/>
            <person name="Devos K.M."/>
            <person name="Bennetzen J.L."/>
            <person name="Unver T."/>
            <person name="Budak H."/>
            <person name="Gulick P.J."/>
            <person name="Galiba G."/>
            <person name="Kalapos B."/>
            <person name="Nelson D.R."/>
            <person name="Li P."/>
            <person name="You F.M."/>
            <person name="Luo M.C."/>
            <person name="Dvorak J."/>
        </authorList>
    </citation>
    <scope>NUCLEOTIDE SEQUENCE [LARGE SCALE GENOMIC DNA]</scope>
    <source>
        <strain evidence="2">cv. AL8/78</strain>
    </source>
</reference>
<sequence length="53" mass="5859">GEQSTTLGDASSTVTQPPFAKPGKMYVAPSGQEMSYTDHVQRRHEEKGCLYAW</sequence>